<evidence type="ECO:0000313" key="4">
    <source>
        <dbReference type="Proteomes" id="UP000606974"/>
    </source>
</evidence>
<keyword evidence="1" id="KW-0732">Signal</keyword>
<dbReference type="Gene3D" id="3.40.50.1820">
    <property type="entry name" value="alpha/beta hydrolase"/>
    <property type="match status" value="1"/>
</dbReference>
<keyword evidence="4" id="KW-1185">Reference proteome</keyword>
<dbReference type="GO" id="GO:0016020">
    <property type="term" value="C:membrane"/>
    <property type="evidence" value="ECO:0007669"/>
    <property type="project" value="TreeGrafter"/>
</dbReference>
<dbReference type="Pfam" id="PF12697">
    <property type="entry name" value="Abhydrolase_6"/>
    <property type="match status" value="1"/>
</dbReference>
<dbReference type="AlphaFoldDB" id="A0A8H7AWB1"/>
<sequence>MRAISNSFSAFGLCAFSLIVTVASVSAVPISDATTASLGQSCTEVLLPITVEQSAAGEFSLESYDVNVLFALAERQTLASNTYNISMRICTPSANHVVPGHADTVQVLVHGATFNKIMWDLPYQPERYSWTKKMNEAGYATIAVDLVGAGNSSFPNGLLEAQTATYVEVMHQVVLQLRAGTLYPERQWSKIVFVGFSIGGIVANSLAERYPSDVDVMVLLGISWELHWIYPAFMAGLQDAARNIDPARWGALPGFYQTHPTLATREVACFYGAYDHGALEADFANRDFDTLGAAVTFTFHLVTAPVFSGPVFMGIGENDGTFCGVKCGSEPYEVYDKFPAASTHDIRVYPDTGHMLLFHYSGMQMMDDVLTFLASV</sequence>
<feature type="signal peptide" evidence="1">
    <location>
        <begin position="1"/>
        <end position="27"/>
    </location>
</feature>
<evidence type="ECO:0000256" key="1">
    <source>
        <dbReference type="SAM" id="SignalP"/>
    </source>
</evidence>
<proteinExistence type="predicted"/>
<dbReference type="InterPro" id="IPR050266">
    <property type="entry name" value="AB_hydrolase_sf"/>
</dbReference>
<organism evidence="3 4">
    <name type="scientific">Endocarpon pusillum</name>
    <dbReference type="NCBI Taxonomy" id="364733"/>
    <lineage>
        <taxon>Eukaryota</taxon>
        <taxon>Fungi</taxon>
        <taxon>Dikarya</taxon>
        <taxon>Ascomycota</taxon>
        <taxon>Pezizomycotina</taxon>
        <taxon>Eurotiomycetes</taxon>
        <taxon>Chaetothyriomycetidae</taxon>
        <taxon>Verrucariales</taxon>
        <taxon>Verrucariaceae</taxon>
        <taxon>Endocarpon</taxon>
    </lineage>
</organism>
<dbReference type="PANTHER" id="PTHR43798:SF33">
    <property type="entry name" value="HYDROLASE, PUTATIVE (AFU_ORTHOLOGUE AFUA_2G14860)-RELATED"/>
    <property type="match status" value="1"/>
</dbReference>
<accession>A0A8H7AWB1</accession>
<dbReference type="OrthoDB" id="190201at2759"/>
<feature type="chain" id="PRO_5034226046" description="AB hydrolase-1 domain-containing protein" evidence="1">
    <location>
        <begin position="28"/>
        <end position="376"/>
    </location>
</feature>
<dbReference type="InterPro" id="IPR029058">
    <property type="entry name" value="AB_hydrolase_fold"/>
</dbReference>
<comment type="caution">
    <text evidence="3">The sequence shown here is derived from an EMBL/GenBank/DDBJ whole genome shotgun (WGS) entry which is preliminary data.</text>
</comment>
<dbReference type="EMBL" id="JAACFV010000013">
    <property type="protein sequence ID" value="KAF7512315.1"/>
    <property type="molecule type" value="Genomic_DNA"/>
</dbReference>
<protein>
    <recommendedName>
        <fullName evidence="2">AB hydrolase-1 domain-containing protein</fullName>
    </recommendedName>
</protein>
<gene>
    <name evidence="3" type="ORF">GJ744_001883</name>
</gene>
<reference evidence="3" key="1">
    <citation type="submission" date="2020-02" db="EMBL/GenBank/DDBJ databases">
        <authorList>
            <person name="Palmer J.M."/>
        </authorList>
    </citation>
    <scope>NUCLEOTIDE SEQUENCE</scope>
    <source>
        <strain evidence="3">EPUS1.4</strain>
        <tissue evidence="3">Thallus</tissue>
    </source>
</reference>
<dbReference type="Proteomes" id="UP000606974">
    <property type="component" value="Unassembled WGS sequence"/>
</dbReference>
<feature type="domain" description="AB hydrolase-1" evidence="2">
    <location>
        <begin position="107"/>
        <end position="358"/>
    </location>
</feature>
<name>A0A8H7AWB1_9EURO</name>
<evidence type="ECO:0000259" key="2">
    <source>
        <dbReference type="Pfam" id="PF12697"/>
    </source>
</evidence>
<evidence type="ECO:0000313" key="3">
    <source>
        <dbReference type="EMBL" id="KAF7512315.1"/>
    </source>
</evidence>
<dbReference type="SUPFAM" id="SSF53474">
    <property type="entry name" value="alpha/beta-Hydrolases"/>
    <property type="match status" value="1"/>
</dbReference>
<dbReference type="PANTHER" id="PTHR43798">
    <property type="entry name" value="MONOACYLGLYCEROL LIPASE"/>
    <property type="match status" value="1"/>
</dbReference>
<dbReference type="InterPro" id="IPR000073">
    <property type="entry name" value="AB_hydrolase_1"/>
</dbReference>